<organism evidence="2 3">
    <name type="scientific">Lacticaseibacillus manihotivorans</name>
    <dbReference type="NCBI Taxonomy" id="88233"/>
    <lineage>
        <taxon>Bacteria</taxon>
        <taxon>Bacillati</taxon>
        <taxon>Bacillota</taxon>
        <taxon>Bacilli</taxon>
        <taxon>Lactobacillales</taxon>
        <taxon>Lactobacillaceae</taxon>
        <taxon>Lacticaseibacillus</taxon>
    </lineage>
</organism>
<name>A0A5P8JT71_9LACO</name>
<feature type="domain" description="CYTH" evidence="1">
    <location>
        <begin position="19"/>
        <end position="200"/>
    </location>
</feature>
<dbReference type="EMBL" id="CP045068">
    <property type="protein sequence ID" value="QFQ92477.1"/>
    <property type="molecule type" value="Genomic_DNA"/>
</dbReference>
<reference evidence="2 3" key="1">
    <citation type="submission" date="2019-10" db="EMBL/GenBank/DDBJ databases">
        <title>Genome sequencing of Lactobacillus manihotivorans.</title>
        <authorList>
            <person name="Kim K."/>
        </authorList>
    </citation>
    <scope>NUCLEOTIDE SEQUENCE [LARGE SCALE GENOMIC DNA]</scope>
    <source>
        <strain evidence="2 3">LM010</strain>
    </source>
</reference>
<evidence type="ECO:0000313" key="3">
    <source>
        <dbReference type="Proteomes" id="UP000388452"/>
    </source>
</evidence>
<dbReference type="Proteomes" id="UP000388452">
    <property type="component" value="Chromosome"/>
</dbReference>
<dbReference type="SMART" id="SM01118">
    <property type="entry name" value="CYTH"/>
    <property type="match status" value="1"/>
</dbReference>
<dbReference type="Gene3D" id="2.40.320.10">
    <property type="entry name" value="Hypothetical Protein Pfu-838710-001"/>
    <property type="match status" value="1"/>
</dbReference>
<accession>A0A5P8JT71</accession>
<proteinExistence type="predicted"/>
<dbReference type="CDD" id="cd07762">
    <property type="entry name" value="CYTH-like_Pase_1"/>
    <property type="match status" value="1"/>
</dbReference>
<dbReference type="SUPFAM" id="SSF55154">
    <property type="entry name" value="CYTH-like phosphatases"/>
    <property type="match status" value="1"/>
</dbReference>
<sequence>METILVDEYTERTTKLSKQVEQEFKTLLPATTAEQLLTQITFQPPFTQTNRYFDTVNHQLKVHHFGLRTREFADHAEQTLKVPAGPNRKLIEYTDAIKGADLVAGGAVEAQLSQAGIALADLQLIGQATTTRYLAPQPAGLLTLDHTTYANGHDDWELEMEYTDIAVAQAFWQQLATDFAINLLPPENKIQRAIDNVNKSQG</sequence>
<gene>
    <name evidence="2" type="ORF">LM010_14090</name>
</gene>
<dbReference type="InterPro" id="IPR033469">
    <property type="entry name" value="CYTH-like_dom_sf"/>
</dbReference>
<dbReference type="PROSITE" id="PS51707">
    <property type="entry name" value="CYTH"/>
    <property type="match status" value="1"/>
</dbReference>
<protein>
    <submittedName>
        <fullName evidence="2">CYTH domain-containing protein</fullName>
    </submittedName>
</protein>
<evidence type="ECO:0000259" key="1">
    <source>
        <dbReference type="PROSITE" id="PS51707"/>
    </source>
</evidence>
<dbReference type="InterPro" id="IPR009195">
    <property type="entry name" value="Uncharacterised_YjbK"/>
</dbReference>
<dbReference type="AlphaFoldDB" id="A0A5P8JT71"/>
<dbReference type="Pfam" id="PF01928">
    <property type="entry name" value="CYTH"/>
    <property type="match status" value="1"/>
</dbReference>
<evidence type="ECO:0000313" key="2">
    <source>
        <dbReference type="EMBL" id="QFQ92477.1"/>
    </source>
</evidence>
<dbReference type="InterPro" id="IPR023577">
    <property type="entry name" value="CYTH_domain"/>
</dbReference>